<feature type="compositionally biased region" description="Polar residues" evidence="1">
    <location>
        <begin position="225"/>
        <end position="237"/>
    </location>
</feature>
<feature type="compositionally biased region" description="Polar residues" evidence="1">
    <location>
        <begin position="385"/>
        <end position="397"/>
    </location>
</feature>
<feature type="region of interest" description="Disordered" evidence="1">
    <location>
        <begin position="298"/>
        <end position="325"/>
    </location>
</feature>
<proteinExistence type="predicted"/>
<dbReference type="OrthoDB" id="5344169at2759"/>
<dbReference type="GO" id="GO:0046983">
    <property type="term" value="F:protein dimerization activity"/>
    <property type="evidence" value="ECO:0007669"/>
    <property type="project" value="InterPro"/>
</dbReference>
<dbReference type="SUPFAM" id="SSF47459">
    <property type="entry name" value="HLH, helix-loop-helix DNA-binding domain"/>
    <property type="match status" value="1"/>
</dbReference>
<organism evidence="3 4">
    <name type="scientific">Phaeomoniella chlamydospora</name>
    <name type="common">Phaeoacremonium chlamydosporum</name>
    <dbReference type="NCBI Taxonomy" id="158046"/>
    <lineage>
        <taxon>Eukaryota</taxon>
        <taxon>Fungi</taxon>
        <taxon>Dikarya</taxon>
        <taxon>Ascomycota</taxon>
        <taxon>Pezizomycotina</taxon>
        <taxon>Eurotiomycetes</taxon>
        <taxon>Chaetothyriomycetidae</taxon>
        <taxon>Phaeomoniellales</taxon>
        <taxon>Phaeomoniellaceae</taxon>
        <taxon>Phaeomoniella</taxon>
    </lineage>
</organism>
<feature type="compositionally biased region" description="Polar residues" evidence="1">
    <location>
        <begin position="569"/>
        <end position="578"/>
    </location>
</feature>
<feature type="region of interest" description="Disordered" evidence="1">
    <location>
        <begin position="558"/>
        <end position="578"/>
    </location>
</feature>
<sequence length="631" mass="68000">MNSDPAEIWPQTLHEENLIPPASAGDDFTNYLDLDLDFSGFEDVQAQHVQLDTGMEGYDLNLGQQVGLDDGVNMDFMQQNHHMHMQDRGQQQMQSRNHGQSHLYQHATHSQRRQTIIPPTPTSGEIHGGVAAYYNNGTAHYVYDQYHSKDDQMSFTPLVSPAVTPADASFHMPDYAVPGEYFSPLASPAIEAQNGYNRLYHTQSDTGGMSGPPTPTVTKHHRRQSTASKSTGRSVRQSPVVKPLSKRRQQNLKLSSSAVAELCHSKIKDNLSPNGKRFGDESSGQDSISPEAIAEALMPPPALPSKSPAINAQKASPSLSGNEPATPATLMRLRQARKSQSPLKSARSEVRDLHGDVMEDIMLPEPATSGGASITPINTTAVLDEQSTPRLSAQGPKSATPADSAIVSASSTPMALTPMSKGPASPSETDMKRSKSNGRPTKKRQSVNSSQVSPAIMPKISPSIKPLMPSGTPSAFSADQHALYLASKSNYQNILDGTHLPGVSYPEALAENLTSKRTSHKIAEQGRRNRINTALKEIEGLLPPTPTLLAMSKKNSLAIPEEESAEKGTGSSNQPTSKANTVEMAILYIRSLQAELQDTKARLEDAEKRLAMGKGNGNEVGVSVDSHDSTS</sequence>
<evidence type="ECO:0000313" key="4">
    <source>
        <dbReference type="Proteomes" id="UP000053317"/>
    </source>
</evidence>
<dbReference type="Gene3D" id="4.10.280.10">
    <property type="entry name" value="Helix-loop-helix DNA-binding domain"/>
    <property type="match status" value="1"/>
</dbReference>
<dbReference type="PROSITE" id="PS50888">
    <property type="entry name" value="BHLH"/>
    <property type="match status" value="1"/>
</dbReference>
<dbReference type="Pfam" id="PF00010">
    <property type="entry name" value="HLH"/>
    <property type="match status" value="1"/>
</dbReference>
<reference evidence="3 4" key="2">
    <citation type="submission" date="2015-05" db="EMBL/GenBank/DDBJ databases">
        <authorList>
            <person name="Morales-Cruz A."/>
            <person name="Amrine K.C."/>
            <person name="Cantu D."/>
        </authorList>
    </citation>
    <scope>NUCLEOTIDE SEQUENCE [LARGE SCALE GENOMIC DNA]</scope>
    <source>
        <strain evidence="3">UCRPC4</strain>
    </source>
</reference>
<feature type="region of interest" description="Disordered" evidence="1">
    <location>
        <begin position="268"/>
        <end position="287"/>
    </location>
</feature>
<feature type="region of interest" description="Disordered" evidence="1">
    <location>
        <begin position="200"/>
        <end position="255"/>
    </location>
</feature>
<evidence type="ECO:0000259" key="2">
    <source>
        <dbReference type="PROSITE" id="PS50888"/>
    </source>
</evidence>
<dbReference type="Proteomes" id="UP000053317">
    <property type="component" value="Unassembled WGS sequence"/>
</dbReference>
<dbReference type="InterPro" id="IPR011598">
    <property type="entry name" value="bHLH_dom"/>
</dbReference>
<dbReference type="SMART" id="SM00353">
    <property type="entry name" value="HLH"/>
    <property type="match status" value="1"/>
</dbReference>
<dbReference type="CDD" id="cd11392">
    <property type="entry name" value="bHLH_ScPHO4_like"/>
    <property type="match status" value="1"/>
</dbReference>
<accession>A0A0G2DZC5</accession>
<reference evidence="3 4" key="1">
    <citation type="submission" date="2015-05" db="EMBL/GenBank/DDBJ databases">
        <title>Distinctive expansion of gene families associated with plant cell wall degradation and secondary metabolism in the genomes of grapevine trunk pathogens.</title>
        <authorList>
            <person name="Lawrence D.P."/>
            <person name="Travadon R."/>
            <person name="Rolshausen P.E."/>
            <person name="Baumgartner K."/>
        </authorList>
    </citation>
    <scope>NUCLEOTIDE SEQUENCE [LARGE SCALE GENOMIC DNA]</scope>
    <source>
        <strain evidence="3">UCRPC4</strain>
    </source>
</reference>
<gene>
    <name evidence="3" type="ORF">UCRPC4_g06343</name>
</gene>
<protein>
    <submittedName>
        <fullName evidence="3">Putative hlh transcription factor</fullName>
    </submittedName>
</protein>
<dbReference type="InterPro" id="IPR036638">
    <property type="entry name" value="HLH_DNA-bd_sf"/>
</dbReference>
<feature type="region of interest" description="Disordered" evidence="1">
    <location>
        <begin position="385"/>
        <end position="404"/>
    </location>
</feature>
<name>A0A0G2DZC5_PHACM</name>
<evidence type="ECO:0000256" key="1">
    <source>
        <dbReference type="SAM" id="MobiDB-lite"/>
    </source>
</evidence>
<feature type="compositionally biased region" description="Polar residues" evidence="1">
    <location>
        <begin position="308"/>
        <end position="323"/>
    </location>
</feature>
<feature type="region of interest" description="Disordered" evidence="1">
    <location>
        <begin position="607"/>
        <end position="631"/>
    </location>
</feature>
<dbReference type="AlphaFoldDB" id="A0A0G2DZC5"/>
<feature type="domain" description="BHLH" evidence="2">
    <location>
        <begin position="515"/>
        <end position="592"/>
    </location>
</feature>
<feature type="compositionally biased region" description="Basic residues" evidence="1">
    <location>
        <begin position="434"/>
        <end position="445"/>
    </location>
</feature>
<comment type="caution">
    <text evidence="3">The sequence shown here is derived from an EMBL/GenBank/DDBJ whole genome shotgun (WGS) entry which is preliminary data.</text>
</comment>
<evidence type="ECO:0000313" key="3">
    <source>
        <dbReference type="EMBL" id="KKY15476.1"/>
    </source>
</evidence>
<feature type="region of interest" description="Disordered" evidence="1">
    <location>
        <begin position="411"/>
        <end position="474"/>
    </location>
</feature>
<dbReference type="EMBL" id="LCWF01000186">
    <property type="protein sequence ID" value="KKY15476.1"/>
    <property type="molecule type" value="Genomic_DNA"/>
</dbReference>
<keyword evidence="4" id="KW-1185">Reference proteome</keyword>